<keyword evidence="6 14" id="KW-0028">Amino-acid biosynthesis</keyword>
<evidence type="ECO:0000256" key="11">
    <source>
        <dbReference type="ARBA" id="ARBA00031409"/>
    </source>
</evidence>
<evidence type="ECO:0000256" key="13">
    <source>
        <dbReference type="ARBA" id="ARBA00047838"/>
    </source>
</evidence>
<dbReference type="InterPro" id="IPR013785">
    <property type="entry name" value="Aldolase_TIM"/>
</dbReference>
<evidence type="ECO:0000256" key="6">
    <source>
        <dbReference type="ARBA" id="ARBA00022605"/>
    </source>
</evidence>
<evidence type="ECO:0000256" key="3">
    <source>
        <dbReference type="ARBA" id="ARBA00011152"/>
    </source>
</evidence>
<dbReference type="NCBIfam" id="TIGR00735">
    <property type="entry name" value="hisF"/>
    <property type="match status" value="1"/>
</dbReference>
<dbReference type="InterPro" id="IPR004651">
    <property type="entry name" value="HisF"/>
</dbReference>
<evidence type="ECO:0000256" key="12">
    <source>
        <dbReference type="ARBA" id="ARBA00032401"/>
    </source>
</evidence>
<evidence type="ECO:0000256" key="1">
    <source>
        <dbReference type="ARBA" id="ARBA00005091"/>
    </source>
</evidence>
<dbReference type="STRING" id="2741.SAMN04489866_10671"/>
<dbReference type="CDD" id="cd04731">
    <property type="entry name" value="HisF"/>
    <property type="match status" value="1"/>
</dbReference>
<dbReference type="OrthoDB" id="9781903at2"/>
<dbReference type="GO" id="GO:0000105">
    <property type="term" value="P:L-histidine biosynthetic process"/>
    <property type="evidence" value="ECO:0007669"/>
    <property type="project" value="UniProtKB-UniPathway"/>
</dbReference>
<comment type="catalytic activity">
    <reaction evidence="13">
        <text>5-[(5-phospho-1-deoxy-D-ribulos-1-ylimino)methylamino]-1-(5-phospho-beta-D-ribosyl)imidazole-4-carboxamide + L-glutamine = D-erythro-1-(imidazol-4-yl)glycerol 3-phosphate + 5-amino-1-(5-phospho-beta-D-ribosyl)imidazole-4-carboxamide + L-glutamate + H(+)</text>
        <dbReference type="Rhea" id="RHEA:24793"/>
        <dbReference type="ChEBI" id="CHEBI:15378"/>
        <dbReference type="ChEBI" id="CHEBI:29985"/>
        <dbReference type="ChEBI" id="CHEBI:58278"/>
        <dbReference type="ChEBI" id="CHEBI:58359"/>
        <dbReference type="ChEBI" id="CHEBI:58475"/>
        <dbReference type="ChEBI" id="CHEBI:58525"/>
        <dbReference type="EC" id="4.3.2.10"/>
    </reaction>
</comment>
<dbReference type="RefSeq" id="WP_091791851.1">
    <property type="nucleotide sequence ID" value="NZ_FNAF01000006.1"/>
</dbReference>
<keyword evidence="7 14" id="KW-0368">Histidine biosynthesis</keyword>
<dbReference type="AlphaFoldDB" id="A0A1G6X873"/>
<proteinExistence type="inferred from homology"/>
<name>A0A1G6X873_PEPNI</name>
<dbReference type="GO" id="GO:0000107">
    <property type="term" value="F:imidazoleglycerol-phosphate synthase activity"/>
    <property type="evidence" value="ECO:0007669"/>
    <property type="project" value="InterPro"/>
</dbReference>
<gene>
    <name evidence="15" type="ORF">SAMN04489866_10671</name>
</gene>
<dbReference type="Gene3D" id="3.20.20.70">
    <property type="entry name" value="Aldolase class I"/>
    <property type="match status" value="1"/>
</dbReference>
<evidence type="ECO:0000256" key="2">
    <source>
        <dbReference type="ARBA" id="ARBA00009667"/>
    </source>
</evidence>
<dbReference type="EC" id="4.3.2.10" evidence="4"/>
<protein>
    <recommendedName>
        <fullName evidence="5">Imidazole glycerol phosphate synthase subunit HisF</fullName>
        <ecNumber evidence="4">4.3.2.10</ecNumber>
    </recommendedName>
    <alternativeName>
        <fullName evidence="10">IGP synthase cyclase subunit</fullName>
    </alternativeName>
    <alternativeName>
        <fullName evidence="11">IGP synthase subunit HisF</fullName>
    </alternativeName>
    <alternativeName>
        <fullName evidence="12">ImGP synthase subunit HisF</fullName>
    </alternativeName>
</protein>
<dbReference type="GO" id="GO:0016829">
    <property type="term" value="F:lyase activity"/>
    <property type="evidence" value="ECO:0007669"/>
    <property type="project" value="UniProtKB-KW"/>
</dbReference>
<evidence type="ECO:0000256" key="14">
    <source>
        <dbReference type="RuleBase" id="RU003657"/>
    </source>
</evidence>
<dbReference type="InterPro" id="IPR050064">
    <property type="entry name" value="IGPS_HisA/HisF"/>
</dbReference>
<dbReference type="PANTHER" id="PTHR21235">
    <property type="entry name" value="IMIDAZOLE GLYCEROL PHOSPHATE SYNTHASE SUBUNIT HISF/H IGP SYNTHASE SUBUNIT HISF/H"/>
    <property type="match status" value="1"/>
</dbReference>
<comment type="function">
    <text evidence="9">IGPS catalyzes the conversion of PRFAR and glutamine to IGP, AICAR and glutamate. The HisF subunit catalyzes the cyclization activity that produces IGP and AICAR from PRFAR using the ammonia provided by the HisH subunit.</text>
</comment>
<sequence length="250" mass="26050">MNKKRLIPCLDTRDGKVVKGVHFVDVKDVGDPADLAKRYTEEGADELVVLDITAGTEGRATRLDVLKRVCAVTDLPVTQGGGMTSLADIDAAMAAGATRVGINSAAVKTPDLLRQGVEKYGKDAIVAAIDAKEVDGSWHVFIGGGLEDTGKDLLPWAKEVEALGVGAILLTSIDADGTKAGYDIPMTRAVTEAVSIPVIASGGAGKVQDIIDVLKESDCEAALAASVFHFGEMSVGEIKAALKEEGLDVY</sequence>
<comment type="subunit">
    <text evidence="3">Heterodimer of HisH and HisF.</text>
</comment>
<dbReference type="Proteomes" id="UP000198995">
    <property type="component" value="Unassembled WGS sequence"/>
</dbReference>
<evidence type="ECO:0000256" key="5">
    <source>
        <dbReference type="ARBA" id="ARBA00016318"/>
    </source>
</evidence>
<evidence type="ECO:0000256" key="8">
    <source>
        <dbReference type="ARBA" id="ARBA00023239"/>
    </source>
</evidence>
<evidence type="ECO:0000313" key="15">
    <source>
        <dbReference type="EMBL" id="SDD74003.1"/>
    </source>
</evidence>
<evidence type="ECO:0000256" key="7">
    <source>
        <dbReference type="ARBA" id="ARBA00023102"/>
    </source>
</evidence>
<comment type="similarity">
    <text evidence="2 14">Belongs to the HisA/HisF family.</text>
</comment>
<evidence type="ECO:0000256" key="10">
    <source>
        <dbReference type="ARBA" id="ARBA00030264"/>
    </source>
</evidence>
<keyword evidence="16" id="KW-1185">Reference proteome</keyword>
<dbReference type="SUPFAM" id="SSF51366">
    <property type="entry name" value="Ribulose-phoshate binding barrel"/>
    <property type="match status" value="1"/>
</dbReference>
<dbReference type="Pfam" id="PF00977">
    <property type="entry name" value="His_biosynth"/>
    <property type="match status" value="1"/>
</dbReference>
<dbReference type="InterPro" id="IPR006062">
    <property type="entry name" value="His_biosynth"/>
</dbReference>
<reference evidence="15 16" key="1">
    <citation type="submission" date="2016-10" db="EMBL/GenBank/DDBJ databases">
        <authorList>
            <person name="de Groot N.N."/>
        </authorList>
    </citation>
    <scope>NUCLEOTIDE SEQUENCE [LARGE SCALE GENOMIC DNA]</scope>
    <source>
        <strain evidence="15 16">DSM 20475</strain>
    </source>
</reference>
<evidence type="ECO:0000256" key="9">
    <source>
        <dbReference type="ARBA" id="ARBA00025475"/>
    </source>
</evidence>
<evidence type="ECO:0000256" key="4">
    <source>
        <dbReference type="ARBA" id="ARBA00012809"/>
    </source>
</evidence>
<keyword evidence="8" id="KW-0456">Lyase</keyword>
<organism evidence="15 16">
    <name type="scientific">Peptococcus niger</name>
    <dbReference type="NCBI Taxonomy" id="2741"/>
    <lineage>
        <taxon>Bacteria</taxon>
        <taxon>Bacillati</taxon>
        <taxon>Bacillota</taxon>
        <taxon>Clostridia</taxon>
        <taxon>Eubacteriales</taxon>
        <taxon>Peptococcaceae</taxon>
        <taxon>Peptococcus</taxon>
    </lineage>
</organism>
<comment type="pathway">
    <text evidence="1">Amino-acid biosynthesis; L-histidine biosynthesis; L-histidine from 5-phospho-alpha-D-ribose 1-diphosphate: step 5/9.</text>
</comment>
<dbReference type="UniPathway" id="UPA00031">
    <property type="reaction ID" value="UER00010"/>
</dbReference>
<accession>A0A1G6X873</accession>
<dbReference type="EMBL" id="FNAF01000006">
    <property type="protein sequence ID" value="SDD74003.1"/>
    <property type="molecule type" value="Genomic_DNA"/>
</dbReference>
<dbReference type="PANTHER" id="PTHR21235:SF2">
    <property type="entry name" value="IMIDAZOLE GLYCEROL PHOSPHATE SYNTHASE HISHF"/>
    <property type="match status" value="1"/>
</dbReference>
<evidence type="ECO:0000313" key="16">
    <source>
        <dbReference type="Proteomes" id="UP000198995"/>
    </source>
</evidence>
<dbReference type="InterPro" id="IPR011060">
    <property type="entry name" value="RibuloseP-bd_barrel"/>
</dbReference>